<dbReference type="InterPro" id="IPR036412">
    <property type="entry name" value="HAD-like_sf"/>
</dbReference>
<evidence type="ECO:0000313" key="1">
    <source>
        <dbReference type="EMBL" id="CAG5131789.1"/>
    </source>
</evidence>
<feature type="non-terminal residue" evidence="1">
    <location>
        <position position="1"/>
    </location>
</feature>
<dbReference type="AlphaFoldDB" id="A0A8S3ZQP0"/>
<dbReference type="Gene3D" id="3.40.50.1000">
    <property type="entry name" value="HAD superfamily/HAD-like"/>
    <property type="match status" value="1"/>
</dbReference>
<reference evidence="1" key="1">
    <citation type="submission" date="2021-04" db="EMBL/GenBank/DDBJ databases">
        <authorList>
            <consortium name="Molecular Ecology Group"/>
        </authorList>
    </citation>
    <scope>NUCLEOTIDE SEQUENCE</scope>
</reference>
<dbReference type="OrthoDB" id="40579at2759"/>
<evidence type="ECO:0008006" key="3">
    <source>
        <dbReference type="Google" id="ProtNLM"/>
    </source>
</evidence>
<sequence>IGVTTGFTRSRLDVLLVEVKKQDEVILGAHPKPFMVYRNLSLLDVPNIQSVVKVDDTVSGVGEALSAGCWGFGVARHSNYMDINSLEEEAQLSEEDIQKRVAHTPKTQTGAHYVNDTIKELSGVVADINTRLARGERP</sequence>
<protein>
    <recommendedName>
        <fullName evidence="3">Phosphonoacetaldehyde hydrolase</fullName>
    </recommendedName>
</protein>
<dbReference type="InterPro" id="IPR023214">
    <property type="entry name" value="HAD_sf"/>
</dbReference>
<gene>
    <name evidence="1" type="ORF">CUNI_LOCUS17347</name>
</gene>
<evidence type="ECO:0000313" key="2">
    <source>
        <dbReference type="Proteomes" id="UP000678393"/>
    </source>
</evidence>
<organism evidence="1 2">
    <name type="scientific">Candidula unifasciata</name>
    <dbReference type="NCBI Taxonomy" id="100452"/>
    <lineage>
        <taxon>Eukaryota</taxon>
        <taxon>Metazoa</taxon>
        <taxon>Spiralia</taxon>
        <taxon>Lophotrochozoa</taxon>
        <taxon>Mollusca</taxon>
        <taxon>Gastropoda</taxon>
        <taxon>Heterobranchia</taxon>
        <taxon>Euthyneura</taxon>
        <taxon>Panpulmonata</taxon>
        <taxon>Eupulmonata</taxon>
        <taxon>Stylommatophora</taxon>
        <taxon>Helicina</taxon>
        <taxon>Helicoidea</taxon>
        <taxon>Geomitridae</taxon>
        <taxon>Candidula</taxon>
    </lineage>
</organism>
<keyword evidence="2" id="KW-1185">Reference proteome</keyword>
<name>A0A8S3ZQP0_9EUPU</name>
<comment type="caution">
    <text evidence="1">The sequence shown here is derived from an EMBL/GenBank/DDBJ whole genome shotgun (WGS) entry which is preliminary data.</text>
</comment>
<accession>A0A8S3ZQP0</accession>
<dbReference type="EMBL" id="CAJHNH020004883">
    <property type="protein sequence ID" value="CAG5131789.1"/>
    <property type="molecule type" value="Genomic_DNA"/>
</dbReference>
<dbReference type="SUPFAM" id="SSF56784">
    <property type="entry name" value="HAD-like"/>
    <property type="match status" value="1"/>
</dbReference>
<dbReference type="Proteomes" id="UP000678393">
    <property type="component" value="Unassembled WGS sequence"/>
</dbReference>
<proteinExistence type="predicted"/>